<dbReference type="AlphaFoldDB" id="A0A328AVE4"/>
<organism evidence="1 2">
    <name type="scientific">Phenylobacterium hankyongense</name>
    <dbReference type="NCBI Taxonomy" id="1813876"/>
    <lineage>
        <taxon>Bacteria</taxon>
        <taxon>Pseudomonadati</taxon>
        <taxon>Pseudomonadota</taxon>
        <taxon>Alphaproteobacteria</taxon>
        <taxon>Caulobacterales</taxon>
        <taxon>Caulobacteraceae</taxon>
        <taxon>Phenylobacterium</taxon>
    </lineage>
</organism>
<sequence>MADAPHPNEQVRWLVTARARPGEPGSATVSVLARNAMVPELAFDMMVDWHLGAEAPDVEGRALIILSLLFKELAAECERAAGTRFQEG</sequence>
<dbReference type="Proteomes" id="UP000249842">
    <property type="component" value="Unassembled WGS sequence"/>
</dbReference>
<dbReference type="OrthoDB" id="7210606at2"/>
<evidence type="ECO:0000313" key="1">
    <source>
        <dbReference type="EMBL" id="RAK59092.1"/>
    </source>
</evidence>
<evidence type="ECO:0000313" key="2">
    <source>
        <dbReference type="Proteomes" id="UP000249842"/>
    </source>
</evidence>
<keyword evidence="2" id="KW-1185">Reference proteome</keyword>
<gene>
    <name evidence="1" type="ORF">DJ021_04385</name>
</gene>
<accession>A0A328AVE4</accession>
<dbReference type="RefSeq" id="WP_111456385.1">
    <property type="nucleotide sequence ID" value="NZ_QFYP01000001.1"/>
</dbReference>
<proteinExistence type="predicted"/>
<protein>
    <submittedName>
        <fullName evidence="1">Uncharacterized protein</fullName>
    </submittedName>
</protein>
<comment type="caution">
    <text evidence="1">The sequence shown here is derived from an EMBL/GenBank/DDBJ whole genome shotgun (WGS) entry which is preliminary data.</text>
</comment>
<dbReference type="EMBL" id="QFYP01000001">
    <property type="protein sequence ID" value="RAK59092.1"/>
    <property type="molecule type" value="Genomic_DNA"/>
</dbReference>
<name>A0A328AVE4_9CAUL</name>
<reference evidence="2" key="1">
    <citation type="submission" date="2018-05" db="EMBL/GenBank/DDBJ databases">
        <authorList>
            <person name="Li X."/>
        </authorList>
    </citation>
    <scope>NUCLEOTIDE SEQUENCE [LARGE SCALE GENOMIC DNA]</scope>
    <source>
        <strain evidence="2">HKS-05</strain>
    </source>
</reference>